<dbReference type="SUPFAM" id="SSF51445">
    <property type="entry name" value="(Trans)glycosidases"/>
    <property type="match status" value="1"/>
</dbReference>
<keyword evidence="6" id="KW-1133">Transmembrane helix</keyword>
<keyword evidence="5" id="KW-0326">Glycosidase</keyword>
<dbReference type="InterPro" id="IPR017853">
    <property type="entry name" value="GH"/>
</dbReference>
<keyword evidence="9" id="KW-1185">Reference proteome</keyword>
<sequence length="624" mass="68150">MLNRIKSKLFLGFMLVVFVALIVWYSAPPSREVIAQKIAQKIMLDIRYYCADLTEHVEFTYENRCITPVNELPDDLKDLIRDTSLGSIILFAENFTDIKQTIQLTQELQQAALSSKSGQPLLISVDQEGGRVVRLPRELATSFTGNMAIGATYENHGTKYARVVGEVIGSELAALGVNVNHSPNVDVNINPNNPVINVRSFGENPNVVAQLGAAMLEGLQAKGVIGTLKHFPGHGDTDTDSHTGLPKVNHSFETVESVDLLPFQYAIDNSDVKMIMTAHIQYPALDDSELINRHGESMLKPATLSKKILTDLLRERMGFDGVVITDALNMAGVADFFTQEEAVIQTFNAGADIAMMPMSIRQPSDIPKFKALLELLVDKVISGELSLGQIEDSAARVSQLKQELDLSTETVATKLALANTILSSTEHRLEEKALADQSIVEIKANQAIPKQIMQAKKLHLVFPKEDQAKAMSYALNNISLKLGNQPWEITSSSLRDIDLLTTFEQIDDSDLVIVASDSQETAVELGQAVDVIAGQEINNKSNADLSLTILKYAKQNGLTSIFVSLKAPYQLDKFNQSADWVLASFDGKTYQALGSTGHTGPAFNSLAEIITGQIKATGNLPISI</sequence>
<keyword evidence="6" id="KW-0472">Membrane</keyword>
<dbReference type="EC" id="3.2.1.52" evidence="3"/>
<comment type="similarity">
    <text evidence="2">Belongs to the glycosyl hydrolase 3 family.</text>
</comment>
<comment type="catalytic activity">
    <reaction evidence="1">
        <text>Hydrolysis of terminal non-reducing N-acetyl-D-hexosamine residues in N-acetyl-beta-D-hexosaminides.</text>
        <dbReference type="EC" id="3.2.1.52"/>
    </reaction>
</comment>
<evidence type="ECO:0000256" key="2">
    <source>
        <dbReference type="ARBA" id="ARBA00005336"/>
    </source>
</evidence>
<dbReference type="GO" id="GO:0016787">
    <property type="term" value="F:hydrolase activity"/>
    <property type="evidence" value="ECO:0007669"/>
    <property type="project" value="UniProtKB-KW"/>
</dbReference>
<dbReference type="Gene3D" id="3.20.20.300">
    <property type="entry name" value="Glycoside hydrolase, family 3, N-terminal domain"/>
    <property type="match status" value="1"/>
</dbReference>
<dbReference type="InterPro" id="IPR019800">
    <property type="entry name" value="Glyco_hydro_3_AS"/>
</dbReference>
<dbReference type="Proteomes" id="UP001521137">
    <property type="component" value="Unassembled WGS sequence"/>
</dbReference>
<dbReference type="RefSeq" id="WP_235311341.1">
    <property type="nucleotide sequence ID" value="NZ_JAKGAS010000003.1"/>
</dbReference>
<gene>
    <name evidence="8" type="ORF">L0668_06805</name>
</gene>
<reference evidence="8 9" key="1">
    <citation type="submission" date="2022-01" db="EMBL/GenBank/DDBJ databases">
        <title>Paraglaciecola sp. G1-23.</title>
        <authorList>
            <person name="Jin M.S."/>
            <person name="Han D.M."/>
            <person name="Kim H.M."/>
            <person name="Jeon C.O."/>
        </authorList>
    </citation>
    <scope>NUCLEOTIDE SEQUENCE [LARGE SCALE GENOMIC DNA]</scope>
    <source>
        <strain evidence="8 9">G1-23</strain>
    </source>
</reference>
<comment type="caution">
    <text evidence="8">The sequence shown here is derived from an EMBL/GenBank/DDBJ whole genome shotgun (WGS) entry which is preliminary data.</text>
</comment>
<dbReference type="Gene3D" id="3.40.50.1700">
    <property type="entry name" value="Glycoside hydrolase family 3 C-terminal domain"/>
    <property type="match status" value="1"/>
</dbReference>
<feature type="transmembrane region" description="Helical" evidence="6">
    <location>
        <begin position="9"/>
        <end position="27"/>
    </location>
</feature>
<evidence type="ECO:0000256" key="4">
    <source>
        <dbReference type="ARBA" id="ARBA00022801"/>
    </source>
</evidence>
<dbReference type="InterPro" id="IPR036962">
    <property type="entry name" value="Glyco_hydro_3_N_sf"/>
</dbReference>
<evidence type="ECO:0000256" key="3">
    <source>
        <dbReference type="ARBA" id="ARBA00012663"/>
    </source>
</evidence>
<keyword evidence="4 8" id="KW-0378">Hydrolase</keyword>
<dbReference type="Pfam" id="PF00933">
    <property type="entry name" value="Glyco_hydro_3"/>
    <property type="match status" value="1"/>
</dbReference>
<evidence type="ECO:0000313" key="9">
    <source>
        <dbReference type="Proteomes" id="UP001521137"/>
    </source>
</evidence>
<evidence type="ECO:0000256" key="5">
    <source>
        <dbReference type="ARBA" id="ARBA00023295"/>
    </source>
</evidence>
<dbReference type="PANTHER" id="PTHR30480:SF13">
    <property type="entry name" value="BETA-HEXOSAMINIDASE"/>
    <property type="match status" value="1"/>
</dbReference>
<evidence type="ECO:0000256" key="1">
    <source>
        <dbReference type="ARBA" id="ARBA00001231"/>
    </source>
</evidence>
<dbReference type="PANTHER" id="PTHR30480">
    <property type="entry name" value="BETA-HEXOSAMINIDASE-RELATED"/>
    <property type="match status" value="1"/>
</dbReference>
<dbReference type="PROSITE" id="PS00775">
    <property type="entry name" value="GLYCOSYL_HYDROL_F3"/>
    <property type="match status" value="1"/>
</dbReference>
<proteinExistence type="inferred from homology"/>
<dbReference type="InterPro" id="IPR050226">
    <property type="entry name" value="NagZ_Beta-hexosaminidase"/>
</dbReference>
<name>A0ABS9D4F9_9ALTE</name>
<accession>A0ABS9D4F9</accession>
<organism evidence="8 9">
    <name type="scientific">Paraglaciecola algarum</name>
    <dbReference type="NCBI Taxonomy" id="3050085"/>
    <lineage>
        <taxon>Bacteria</taxon>
        <taxon>Pseudomonadati</taxon>
        <taxon>Pseudomonadota</taxon>
        <taxon>Gammaproteobacteria</taxon>
        <taxon>Alteromonadales</taxon>
        <taxon>Alteromonadaceae</taxon>
        <taxon>Paraglaciecola</taxon>
    </lineage>
</organism>
<feature type="domain" description="Glycoside hydrolase family 3 N-terminal" evidence="7">
    <location>
        <begin position="71"/>
        <end position="399"/>
    </location>
</feature>
<evidence type="ECO:0000313" key="8">
    <source>
        <dbReference type="EMBL" id="MCF2947808.1"/>
    </source>
</evidence>
<evidence type="ECO:0000256" key="6">
    <source>
        <dbReference type="SAM" id="Phobius"/>
    </source>
</evidence>
<keyword evidence="6" id="KW-0812">Transmembrane</keyword>
<dbReference type="InterPro" id="IPR036881">
    <property type="entry name" value="Glyco_hydro_3_C_sf"/>
</dbReference>
<dbReference type="EMBL" id="JAKGAS010000003">
    <property type="protein sequence ID" value="MCF2947808.1"/>
    <property type="molecule type" value="Genomic_DNA"/>
</dbReference>
<protein>
    <recommendedName>
        <fullName evidence="3">beta-N-acetylhexosaminidase</fullName>
        <ecNumber evidence="3">3.2.1.52</ecNumber>
    </recommendedName>
</protein>
<dbReference type="InterPro" id="IPR001764">
    <property type="entry name" value="Glyco_hydro_3_N"/>
</dbReference>
<evidence type="ECO:0000259" key="7">
    <source>
        <dbReference type="Pfam" id="PF00933"/>
    </source>
</evidence>